<dbReference type="EMBL" id="LSRX01000460">
    <property type="protein sequence ID" value="OLP96623.1"/>
    <property type="molecule type" value="Genomic_DNA"/>
</dbReference>
<evidence type="ECO:0008006" key="5">
    <source>
        <dbReference type="Google" id="ProtNLM"/>
    </source>
</evidence>
<protein>
    <recommendedName>
        <fullName evidence="5">MORN repeat-containing protein</fullName>
    </recommendedName>
</protein>
<evidence type="ECO:0000313" key="3">
    <source>
        <dbReference type="EMBL" id="OLP96623.1"/>
    </source>
</evidence>
<dbReference type="PANTHER" id="PTHR43215">
    <property type="entry name" value="RADIAL SPOKE HEAD 1 HOMOLOG"/>
    <property type="match status" value="1"/>
</dbReference>
<dbReference type="SMART" id="SM00698">
    <property type="entry name" value="MORN"/>
    <property type="match status" value="4"/>
</dbReference>
<dbReference type="Pfam" id="PF02493">
    <property type="entry name" value="MORN"/>
    <property type="match status" value="4"/>
</dbReference>
<feature type="compositionally biased region" description="Basic residues" evidence="2">
    <location>
        <begin position="376"/>
        <end position="387"/>
    </location>
</feature>
<organism evidence="3 4">
    <name type="scientific">Symbiodinium microadriaticum</name>
    <name type="common">Dinoflagellate</name>
    <name type="synonym">Zooxanthella microadriatica</name>
    <dbReference type="NCBI Taxonomy" id="2951"/>
    <lineage>
        <taxon>Eukaryota</taxon>
        <taxon>Sar</taxon>
        <taxon>Alveolata</taxon>
        <taxon>Dinophyceae</taxon>
        <taxon>Suessiales</taxon>
        <taxon>Symbiodiniaceae</taxon>
        <taxon>Symbiodinium</taxon>
    </lineage>
</organism>
<dbReference type="Gene3D" id="2.20.110.10">
    <property type="entry name" value="Histone H3 K4-specific methyltransferase SET7/9 N-terminal domain"/>
    <property type="match status" value="1"/>
</dbReference>
<keyword evidence="1" id="KW-0677">Repeat</keyword>
<reference evidence="3 4" key="1">
    <citation type="submission" date="2016-02" db="EMBL/GenBank/DDBJ databases">
        <title>Genome analysis of coral dinoflagellate symbionts highlights evolutionary adaptations to a symbiotic lifestyle.</title>
        <authorList>
            <person name="Aranda M."/>
            <person name="Li Y."/>
            <person name="Liew Y.J."/>
            <person name="Baumgarten S."/>
            <person name="Simakov O."/>
            <person name="Wilson M."/>
            <person name="Piel J."/>
            <person name="Ashoor H."/>
            <person name="Bougouffa S."/>
            <person name="Bajic V.B."/>
            <person name="Ryu T."/>
            <person name="Ravasi T."/>
            <person name="Bayer T."/>
            <person name="Micklem G."/>
            <person name="Kim H."/>
            <person name="Bhak J."/>
            <person name="Lajeunesse T.C."/>
            <person name="Voolstra C.R."/>
        </authorList>
    </citation>
    <scope>NUCLEOTIDE SEQUENCE [LARGE SCALE GENOMIC DNA]</scope>
    <source>
        <strain evidence="3 4">CCMP2467</strain>
    </source>
</reference>
<evidence type="ECO:0000256" key="1">
    <source>
        <dbReference type="ARBA" id="ARBA00022737"/>
    </source>
</evidence>
<evidence type="ECO:0000256" key="2">
    <source>
        <dbReference type="SAM" id="MobiDB-lite"/>
    </source>
</evidence>
<gene>
    <name evidence="3" type="ORF">AK812_SmicGene21130</name>
</gene>
<dbReference type="GO" id="GO:0005829">
    <property type="term" value="C:cytosol"/>
    <property type="evidence" value="ECO:0007669"/>
    <property type="project" value="TreeGrafter"/>
</dbReference>
<dbReference type="SUPFAM" id="SSF82185">
    <property type="entry name" value="Histone H3 K4-specific methyltransferase SET7/9 N-terminal domain"/>
    <property type="match status" value="2"/>
</dbReference>
<name>A0A1Q9DN79_SYMMI</name>
<accession>A0A1Q9DN79</accession>
<evidence type="ECO:0000313" key="4">
    <source>
        <dbReference type="Proteomes" id="UP000186817"/>
    </source>
</evidence>
<dbReference type="OrthoDB" id="422110at2759"/>
<proteinExistence type="predicted"/>
<sequence>MRTKRRSITKASIFQVDQPVHLEAAGKRHGSGEEELVDELSKKIGYSRYKGQWKNDKFHGTGDLYYADINDSDTKRLLFQGTFADGMREGEGKLYDKHADGEERRLKLKCKFERDKIAASKKEQWVWARLDGDEDQGRDCKFFFGALEFKEKKNSDQFYDEIADGSGRVLKYTLYHGAFKDNLPDGFGLQHFQGAREGKEEGFHGGTYTGEFKNGKRHGRGTWKALDGDWEFRPISTETSIQNFENDWMHGIGIVEDSQHVHENVIYTKGKCQMPFTELGPPKTGFESAALNDMMPQAKNRRAMVTPLPTIWDASKPKEQDPIWALLKGFGRQLKCMSVEAFRLKLCSTVAGVGAMPGRRSRSRDRRDRRSYSRSRDRRSRDRRSPRRREDDRRPPRRSPVMTRIPPPPKKEEPEEGVTLEQRQNAIECEGHLYAAIDFTPPQSVPDIGLDVTPRYYQPNVIKPFPWGTHLLVAKDSKAYQTAKGERPGSLEMLWDYAKDPAKGYRLESKVGMNARWHGRLLIRSKVCFASG</sequence>
<dbReference type="Proteomes" id="UP000186817">
    <property type="component" value="Unassembled WGS sequence"/>
</dbReference>
<keyword evidence="4" id="KW-1185">Reference proteome</keyword>
<dbReference type="AlphaFoldDB" id="A0A1Q9DN79"/>
<feature type="region of interest" description="Disordered" evidence="2">
    <location>
        <begin position="354"/>
        <end position="420"/>
    </location>
</feature>
<feature type="compositionally biased region" description="Basic and acidic residues" evidence="2">
    <location>
        <begin position="365"/>
        <end position="375"/>
    </location>
</feature>
<dbReference type="InterPro" id="IPR003409">
    <property type="entry name" value="MORN"/>
</dbReference>
<comment type="caution">
    <text evidence="3">The sequence shown here is derived from an EMBL/GenBank/DDBJ whole genome shotgun (WGS) entry which is preliminary data.</text>
</comment>
<dbReference type="PANTHER" id="PTHR43215:SF14">
    <property type="entry name" value="RADIAL SPOKE HEAD 1 HOMOLOG"/>
    <property type="match status" value="1"/>
</dbReference>